<dbReference type="EMBL" id="AECZ01000001">
    <property type="protein sequence ID" value="EFL53024.1"/>
    <property type="molecule type" value="Genomic_DNA"/>
</dbReference>
<reference evidence="1 2" key="1">
    <citation type="submission" date="2010-08" db="EMBL/GenBank/DDBJ databases">
        <title>The draft genome of Desulfovibrio fructosovorans JJ.</title>
        <authorList>
            <consortium name="US DOE Joint Genome Institute (JGI-PGF)"/>
            <person name="Lucas S."/>
            <person name="Copeland A."/>
            <person name="Lapidus A."/>
            <person name="Cheng J.-F."/>
            <person name="Bruce D."/>
            <person name="Goodwin L."/>
            <person name="Pitluck S."/>
            <person name="Land M.L."/>
            <person name="Hauser L."/>
            <person name="Chang Y.-J."/>
            <person name="Jeffries C."/>
            <person name="Wall J.D."/>
            <person name="Stahl D.A."/>
            <person name="Arkin A.P."/>
            <person name="Dehal P."/>
            <person name="Stolyar S.M."/>
            <person name="Hazen T.C."/>
            <person name="Woyke T.J."/>
        </authorList>
    </citation>
    <scope>NUCLEOTIDE SEQUENCE [LARGE SCALE GENOMIC DNA]</scope>
    <source>
        <strain evidence="1 2">JJ</strain>
    </source>
</reference>
<organism evidence="1 2">
    <name type="scientific">Solidesulfovibrio fructosivorans JJ]</name>
    <dbReference type="NCBI Taxonomy" id="596151"/>
    <lineage>
        <taxon>Bacteria</taxon>
        <taxon>Pseudomonadati</taxon>
        <taxon>Thermodesulfobacteriota</taxon>
        <taxon>Desulfovibrionia</taxon>
        <taxon>Desulfovibrionales</taxon>
        <taxon>Desulfovibrionaceae</taxon>
        <taxon>Solidesulfovibrio</taxon>
    </lineage>
</organism>
<dbReference type="AlphaFoldDB" id="E1JR23"/>
<evidence type="ECO:0000313" key="1">
    <source>
        <dbReference type="EMBL" id="EFL53024.1"/>
    </source>
</evidence>
<dbReference type="SUPFAM" id="SSF88697">
    <property type="entry name" value="PUA domain-like"/>
    <property type="match status" value="1"/>
</dbReference>
<keyword evidence="2" id="KW-1185">Reference proteome</keyword>
<dbReference type="InterPro" id="IPR015947">
    <property type="entry name" value="PUA-like_sf"/>
</dbReference>
<proteinExistence type="predicted"/>
<dbReference type="Proteomes" id="UP000006250">
    <property type="component" value="Unassembled WGS sequence"/>
</dbReference>
<dbReference type="eggNOG" id="ENOG50331AT">
    <property type="taxonomic scope" value="Bacteria"/>
</dbReference>
<protein>
    <submittedName>
        <fullName evidence="1">Uncharacterized protein</fullName>
    </submittedName>
</protein>
<dbReference type="STRING" id="596151.DesfrDRAFT_0072"/>
<comment type="caution">
    <text evidence="1">The sequence shown here is derived from an EMBL/GenBank/DDBJ whole genome shotgun (WGS) entry which is preliminary data.</text>
</comment>
<accession>E1JR23</accession>
<sequence length="149" mass="16415">MDIPRIAIAVQQPWAWLLVNGFKGVENRTWPLPSAYVGRRILIQASARPAFNLSTARDILEEIHARFGLPGGLRFPDEGRQSGGIVGLVRLVGCDQGHSASPWAESGQWHWRVADAAPLPFMPCKGKLGFFRVDYAAPETRPNLMGVGR</sequence>
<gene>
    <name evidence="1" type="ORF">DesfrDRAFT_0072</name>
</gene>
<name>E1JR23_SOLFR</name>
<dbReference type="Gene3D" id="2.30.130.30">
    <property type="entry name" value="Hypothetical protein"/>
    <property type="match status" value="1"/>
</dbReference>
<dbReference type="OrthoDB" id="359066at2"/>
<dbReference type="RefSeq" id="WP_005990017.1">
    <property type="nucleotide sequence ID" value="NZ_AECZ01000001.1"/>
</dbReference>
<evidence type="ECO:0000313" key="2">
    <source>
        <dbReference type="Proteomes" id="UP000006250"/>
    </source>
</evidence>